<feature type="transmembrane region" description="Helical" evidence="2">
    <location>
        <begin position="116"/>
        <end position="134"/>
    </location>
</feature>
<keyword evidence="5" id="KW-1185">Reference proteome</keyword>
<dbReference type="Proteomes" id="UP000590740">
    <property type="component" value="Unassembled WGS sequence"/>
</dbReference>
<proteinExistence type="predicted"/>
<evidence type="ECO:0000259" key="3">
    <source>
        <dbReference type="Pfam" id="PF14237"/>
    </source>
</evidence>
<reference evidence="4 5" key="1">
    <citation type="submission" date="2020-08" db="EMBL/GenBank/DDBJ databases">
        <title>Genomic Encyclopedia of Type Strains, Phase IV (KMG-IV): sequencing the most valuable type-strain genomes for metagenomic binning, comparative biology and taxonomic classification.</title>
        <authorList>
            <person name="Goeker M."/>
        </authorList>
    </citation>
    <scope>NUCLEOTIDE SEQUENCE [LARGE SCALE GENOMIC DNA]</scope>
    <source>
        <strain evidence="4 5">DSM 12252</strain>
    </source>
</reference>
<dbReference type="RefSeq" id="WP_184340068.1">
    <property type="nucleotide sequence ID" value="NZ_JACHIG010000005.1"/>
</dbReference>
<sequence length="165" mass="18090">MTPSKSLQFFIWQNSQSIGPYTTAVIKLMLQRGRVTTATLAAKEGSDEWKPIQDYSELENRPLCEAAMSVRRHHEEKANASDSEPAAEPEKKEAVEVVPPVTPFTVEVVVEWLQNLAILFAFIAMGVGLVAAAIVGVYGLWFAVSAGATALMLWLISVTAPRKMQ</sequence>
<evidence type="ECO:0000256" key="1">
    <source>
        <dbReference type="SAM" id="MobiDB-lite"/>
    </source>
</evidence>
<dbReference type="Pfam" id="PF14237">
    <property type="entry name" value="GYF_2"/>
    <property type="match status" value="1"/>
</dbReference>
<keyword evidence="2" id="KW-1133">Transmembrane helix</keyword>
<evidence type="ECO:0000313" key="4">
    <source>
        <dbReference type="EMBL" id="MBB5033154.1"/>
    </source>
</evidence>
<comment type="caution">
    <text evidence="4">The sequence shown here is derived from an EMBL/GenBank/DDBJ whole genome shotgun (WGS) entry which is preliminary data.</text>
</comment>
<feature type="domain" description="GYF" evidence="3">
    <location>
        <begin position="10"/>
        <end position="58"/>
    </location>
</feature>
<dbReference type="EMBL" id="JACHIG010000005">
    <property type="protein sequence ID" value="MBB5033154.1"/>
    <property type="molecule type" value="Genomic_DNA"/>
</dbReference>
<organism evidence="4 5">
    <name type="scientific">Prosthecobacter vanneervenii</name>
    <dbReference type="NCBI Taxonomy" id="48466"/>
    <lineage>
        <taxon>Bacteria</taxon>
        <taxon>Pseudomonadati</taxon>
        <taxon>Verrucomicrobiota</taxon>
        <taxon>Verrucomicrobiia</taxon>
        <taxon>Verrucomicrobiales</taxon>
        <taxon>Verrucomicrobiaceae</taxon>
        <taxon>Prosthecobacter</taxon>
    </lineage>
</organism>
<protein>
    <recommendedName>
        <fullName evidence="3">GYF domain-containing protein</fullName>
    </recommendedName>
</protein>
<name>A0A7W8DKE2_9BACT</name>
<dbReference type="InterPro" id="IPR025640">
    <property type="entry name" value="GYF_2"/>
</dbReference>
<keyword evidence="2" id="KW-0472">Membrane</keyword>
<keyword evidence="2" id="KW-0812">Transmembrane</keyword>
<dbReference type="AlphaFoldDB" id="A0A7W8DKE2"/>
<accession>A0A7W8DKE2</accession>
<gene>
    <name evidence="4" type="ORF">HNQ65_002737</name>
</gene>
<feature type="transmembrane region" description="Helical" evidence="2">
    <location>
        <begin position="140"/>
        <end position="160"/>
    </location>
</feature>
<feature type="region of interest" description="Disordered" evidence="1">
    <location>
        <begin position="72"/>
        <end position="94"/>
    </location>
</feature>
<evidence type="ECO:0000313" key="5">
    <source>
        <dbReference type="Proteomes" id="UP000590740"/>
    </source>
</evidence>
<evidence type="ECO:0000256" key="2">
    <source>
        <dbReference type="SAM" id="Phobius"/>
    </source>
</evidence>